<keyword evidence="6 9" id="KW-0227">DNA damage</keyword>
<comment type="catalytic activity">
    <reaction evidence="1 9">
        <text>a 4-O-methyl-thymidine in DNA + L-cysteinyl-[protein] = a thymidine in DNA + S-methyl-L-cysteinyl-[protein]</text>
        <dbReference type="Rhea" id="RHEA:53428"/>
        <dbReference type="Rhea" id="RHEA-COMP:10131"/>
        <dbReference type="Rhea" id="RHEA-COMP:10132"/>
        <dbReference type="Rhea" id="RHEA-COMP:13555"/>
        <dbReference type="Rhea" id="RHEA-COMP:13556"/>
        <dbReference type="ChEBI" id="CHEBI:29950"/>
        <dbReference type="ChEBI" id="CHEBI:82612"/>
        <dbReference type="ChEBI" id="CHEBI:137386"/>
        <dbReference type="ChEBI" id="CHEBI:137387"/>
        <dbReference type="EC" id="2.1.1.63"/>
    </reaction>
</comment>
<dbReference type="KEGG" id="mcui:G8O30_03735"/>
<keyword evidence="7 9" id="KW-0234">DNA repair</keyword>
<evidence type="ECO:0000256" key="3">
    <source>
        <dbReference type="ARBA" id="ARBA00022490"/>
    </source>
</evidence>
<sequence>MKLFTLYHSPIGILAVEQEDNIVIALHLEGSEFVQTTTDSVRNDQDPLLKEVVAQLEEYFRGERIIFNFPFESEGTEFQSDVWGILEQIPYGETRSYLEVATAIQKPKAVRAVGQANRRNPLPIIVPCHRVVGKNNSLTGYAGNQVDKKEYLLNLERKVLAKYKLV</sequence>
<dbReference type="FunFam" id="1.10.10.10:FF:000214">
    <property type="entry name" value="Methylated-DNA--protein-cysteine methyltransferase"/>
    <property type="match status" value="1"/>
</dbReference>
<evidence type="ECO:0000256" key="9">
    <source>
        <dbReference type="HAMAP-Rule" id="MF_00772"/>
    </source>
</evidence>
<gene>
    <name evidence="12" type="ORF">G8O30_03735</name>
</gene>
<dbReference type="EMBL" id="CP049742">
    <property type="protein sequence ID" value="QPC46131.1"/>
    <property type="molecule type" value="Genomic_DNA"/>
</dbReference>
<dbReference type="Proteomes" id="UP000593626">
    <property type="component" value="Chromosome"/>
</dbReference>
<dbReference type="GO" id="GO:0003908">
    <property type="term" value="F:methylated-DNA-[protein]-cysteine S-methyltransferase activity"/>
    <property type="evidence" value="ECO:0007669"/>
    <property type="project" value="UniProtKB-UniRule"/>
</dbReference>
<dbReference type="PANTHER" id="PTHR10815:SF5">
    <property type="entry name" value="METHYLATED-DNA--PROTEIN-CYSTEINE METHYLTRANSFERASE"/>
    <property type="match status" value="1"/>
</dbReference>
<dbReference type="InterPro" id="IPR023546">
    <property type="entry name" value="MGMT"/>
</dbReference>
<dbReference type="Pfam" id="PF01035">
    <property type="entry name" value="DNA_binding_1"/>
    <property type="match status" value="1"/>
</dbReference>
<dbReference type="GO" id="GO:0005737">
    <property type="term" value="C:cytoplasm"/>
    <property type="evidence" value="ECO:0007669"/>
    <property type="project" value="UniProtKB-SubCell"/>
</dbReference>
<dbReference type="Pfam" id="PF02870">
    <property type="entry name" value="Methyltransf_1N"/>
    <property type="match status" value="1"/>
</dbReference>
<feature type="domain" description="Methylguanine DNA methyltransferase ribonuclease-like" evidence="11">
    <location>
        <begin position="4"/>
        <end position="72"/>
    </location>
</feature>
<dbReference type="SUPFAM" id="SSF53155">
    <property type="entry name" value="Methylated DNA-protein cysteine methyltransferase domain"/>
    <property type="match status" value="1"/>
</dbReference>
<dbReference type="GO" id="GO:0006307">
    <property type="term" value="P:DNA alkylation repair"/>
    <property type="evidence" value="ECO:0007669"/>
    <property type="project" value="UniProtKB-UniRule"/>
</dbReference>
<evidence type="ECO:0000259" key="10">
    <source>
        <dbReference type="Pfam" id="PF01035"/>
    </source>
</evidence>
<feature type="domain" description="Methylated-DNA-[protein]-cysteine S-methyltransferase DNA binding" evidence="10">
    <location>
        <begin position="77"/>
        <end position="157"/>
    </location>
</feature>
<evidence type="ECO:0000256" key="4">
    <source>
        <dbReference type="ARBA" id="ARBA00022603"/>
    </source>
</evidence>
<keyword evidence="5 9" id="KW-0808">Transferase</keyword>
<proteinExistence type="inferred from homology"/>
<keyword evidence="13" id="KW-1185">Reference proteome</keyword>
<evidence type="ECO:0000256" key="5">
    <source>
        <dbReference type="ARBA" id="ARBA00022679"/>
    </source>
</evidence>
<evidence type="ECO:0000256" key="2">
    <source>
        <dbReference type="ARBA" id="ARBA00008711"/>
    </source>
</evidence>
<accession>A0A7S8HF40</accession>
<evidence type="ECO:0000259" key="11">
    <source>
        <dbReference type="Pfam" id="PF02870"/>
    </source>
</evidence>
<comment type="catalytic activity">
    <reaction evidence="8 9">
        <text>a 6-O-methyl-2'-deoxyguanosine in DNA + L-cysteinyl-[protein] = S-methyl-L-cysteinyl-[protein] + a 2'-deoxyguanosine in DNA</text>
        <dbReference type="Rhea" id="RHEA:24000"/>
        <dbReference type="Rhea" id="RHEA-COMP:10131"/>
        <dbReference type="Rhea" id="RHEA-COMP:10132"/>
        <dbReference type="Rhea" id="RHEA-COMP:11367"/>
        <dbReference type="Rhea" id="RHEA-COMP:11368"/>
        <dbReference type="ChEBI" id="CHEBI:29950"/>
        <dbReference type="ChEBI" id="CHEBI:82612"/>
        <dbReference type="ChEBI" id="CHEBI:85445"/>
        <dbReference type="ChEBI" id="CHEBI:85448"/>
        <dbReference type="EC" id="2.1.1.63"/>
    </reaction>
</comment>
<dbReference type="PANTHER" id="PTHR10815">
    <property type="entry name" value="METHYLATED-DNA--PROTEIN-CYSTEINE METHYLTRANSFERASE"/>
    <property type="match status" value="1"/>
</dbReference>
<dbReference type="SUPFAM" id="SSF46767">
    <property type="entry name" value="Methylated DNA-protein cysteine methyltransferase, C-terminal domain"/>
    <property type="match status" value="1"/>
</dbReference>
<evidence type="ECO:0000313" key="13">
    <source>
        <dbReference type="Proteomes" id="UP000593626"/>
    </source>
</evidence>
<dbReference type="PROSITE" id="PS00374">
    <property type="entry name" value="MGMT"/>
    <property type="match status" value="1"/>
</dbReference>
<keyword evidence="3 9" id="KW-0963">Cytoplasm</keyword>
<dbReference type="InterPro" id="IPR014048">
    <property type="entry name" value="MethylDNA_cys_MeTrfase_DNA-bd"/>
</dbReference>
<evidence type="ECO:0000256" key="6">
    <source>
        <dbReference type="ARBA" id="ARBA00022763"/>
    </source>
</evidence>
<protein>
    <recommendedName>
        <fullName evidence="9">Methylated-DNA--protein-cysteine methyltransferase</fullName>
        <ecNumber evidence="9">2.1.1.63</ecNumber>
    </recommendedName>
    <alternativeName>
        <fullName evidence="9">6-O-methylguanine-DNA methyltransferase</fullName>
        <shortName evidence="9">MGMT</shortName>
    </alternativeName>
    <alternativeName>
        <fullName evidence="9">O-6-methylguanine-DNA-alkyltransferase</fullName>
    </alternativeName>
</protein>
<evidence type="ECO:0000256" key="8">
    <source>
        <dbReference type="ARBA" id="ARBA00049348"/>
    </source>
</evidence>
<dbReference type="CDD" id="cd06445">
    <property type="entry name" value="ATase"/>
    <property type="match status" value="1"/>
</dbReference>
<dbReference type="InterPro" id="IPR008332">
    <property type="entry name" value="MethylG_MeTrfase_N"/>
</dbReference>
<organism evidence="12 13">
    <name type="scientific">Mangrovibacillus cuniculi</name>
    <dbReference type="NCBI Taxonomy" id="2593652"/>
    <lineage>
        <taxon>Bacteria</taxon>
        <taxon>Bacillati</taxon>
        <taxon>Bacillota</taxon>
        <taxon>Bacilli</taxon>
        <taxon>Bacillales</taxon>
        <taxon>Bacillaceae</taxon>
        <taxon>Mangrovibacillus</taxon>
    </lineage>
</organism>
<comment type="function">
    <text evidence="9">Involved in the cellular defense against the biological effects of O6-methylguanine (O6-MeG) and O4-methylthymine (O4-MeT) in DNA. Repairs the methylated nucleobase in DNA by stoichiometrically transferring the methyl group to a cysteine residue in the enzyme. This is a suicide reaction: the enzyme is irreversibly inactivated.</text>
</comment>
<dbReference type="Gene3D" id="3.30.160.70">
    <property type="entry name" value="Methylated DNA-protein cysteine methyltransferase domain"/>
    <property type="match status" value="1"/>
</dbReference>
<evidence type="ECO:0000256" key="7">
    <source>
        <dbReference type="ARBA" id="ARBA00023204"/>
    </source>
</evidence>
<dbReference type="InterPro" id="IPR036388">
    <property type="entry name" value="WH-like_DNA-bd_sf"/>
</dbReference>
<dbReference type="EC" id="2.1.1.63" evidence="9"/>
<name>A0A7S8HF40_9BACI</name>
<dbReference type="NCBIfam" id="TIGR00589">
    <property type="entry name" value="ogt"/>
    <property type="match status" value="1"/>
</dbReference>
<comment type="miscellaneous">
    <text evidence="9">This enzyme catalyzes only one turnover and therefore is not strictly catalytic. According to one definition, an enzyme is a biocatalyst that acts repeatedly and over many reaction cycles.</text>
</comment>
<comment type="subcellular location">
    <subcellularLocation>
        <location evidence="9">Cytoplasm</location>
    </subcellularLocation>
</comment>
<comment type="similarity">
    <text evidence="2 9">Belongs to the MGMT family.</text>
</comment>
<reference evidence="12 13" key="1">
    <citation type="submission" date="2019-07" db="EMBL/GenBank/DDBJ databases">
        <title>Genome sequence of 2 isolates from Red Sea Mangroves.</title>
        <authorList>
            <person name="Sefrji F."/>
            <person name="Michoud G."/>
            <person name="Merlino G."/>
            <person name="Daffonchio D."/>
        </authorList>
    </citation>
    <scope>NUCLEOTIDE SEQUENCE [LARGE SCALE GENOMIC DNA]</scope>
    <source>
        <strain evidence="12 13">R1DC41</strain>
    </source>
</reference>
<dbReference type="Gene3D" id="1.10.10.10">
    <property type="entry name" value="Winged helix-like DNA-binding domain superfamily/Winged helix DNA-binding domain"/>
    <property type="match status" value="1"/>
</dbReference>
<feature type="active site" description="Nucleophile; methyl group acceptor" evidence="9">
    <location>
        <position position="128"/>
    </location>
</feature>
<dbReference type="InterPro" id="IPR001497">
    <property type="entry name" value="MethylDNA_cys_MeTrfase_AS"/>
</dbReference>
<dbReference type="InterPro" id="IPR036217">
    <property type="entry name" value="MethylDNA_cys_MeTrfase_DNAb"/>
</dbReference>
<dbReference type="RefSeq" id="WP_239673652.1">
    <property type="nucleotide sequence ID" value="NZ_CP049742.1"/>
</dbReference>
<evidence type="ECO:0000256" key="1">
    <source>
        <dbReference type="ARBA" id="ARBA00001286"/>
    </source>
</evidence>
<dbReference type="InterPro" id="IPR036631">
    <property type="entry name" value="MGMT_N_sf"/>
</dbReference>
<keyword evidence="4 9" id="KW-0489">Methyltransferase</keyword>
<evidence type="ECO:0000313" key="12">
    <source>
        <dbReference type="EMBL" id="QPC46131.1"/>
    </source>
</evidence>
<dbReference type="HAMAP" id="MF_00772">
    <property type="entry name" value="OGT"/>
    <property type="match status" value="1"/>
</dbReference>
<dbReference type="AlphaFoldDB" id="A0A7S8HF40"/>
<dbReference type="GO" id="GO:0032259">
    <property type="term" value="P:methylation"/>
    <property type="evidence" value="ECO:0007669"/>
    <property type="project" value="UniProtKB-KW"/>
</dbReference>